<dbReference type="AlphaFoldDB" id="A0A2I1HSE9"/>
<evidence type="ECO:0000313" key="1">
    <source>
        <dbReference type="EMBL" id="PKY61733.1"/>
    </source>
</evidence>
<comment type="caution">
    <text evidence="1">The sequence shown here is derived from an EMBL/GenBank/DDBJ whole genome shotgun (WGS) entry which is preliminary data.</text>
</comment>
<gene>
    <name evidence="1" type="ORF">RhiirA4_487114</name>
</gene>
<protein>
    <submittedName>
        <fullName evidence="1">Uncharacterized protein</fullName>
    </submittedName>
</protein>
<organism evidence="1 2">
    <name type="scientific">Rhizophagus irregularis</name>
    <dbReference type="NCBI Taxonomy" id="588596"/>
    <lineage>
        <taxon>Eukaryota</taxon>
        <taxon>Fungi</taxon>
        <taxon>Fungi incertae sedis</taxon>
        <taxon>Mucoromycota</taxon>
        <taxon>Glomeromycotina</taxon>
        <taxon>Glomeromycetes</taxon>
        <taxon>Glomerales</taxon>
        <taxon>Glomeraceae</taxon>
        <taxon>Rhizophagus</taxon>
    </lineage>
</organism>
<keyword evidence="2" id="KW-1185">Reference proteome</keyword>
<sequence length="58" mass="6927">MEHITTRLTCTKFKYLNIKPLKNLCIQLMKIGLVFFVEMMMKPLIMYGLSYNARCMDF</sequence>
<name>A0A2I1HSE9_9GLOM</name>
<proteinExistence type="predicted"/>
<dbReference type="Proteomes" id="UP000234323">
    <property type="component" value="Unassembled WGS sequence"/>
</dbReference>
<accession>A0A2I1HSE9</accession>
<reference evidence="1 2" key="1">
    <citation type="submission" date="2015-10" db="EMBL/GenBank/DDBJ databases">
        <title>Genome analyses suggest a sexual origin of heterokaryosis in a supposedly ancient asexual fungus.</title>
        <authorList>
            <person name="Ropars J."/>
            <person name="Sedzielewska K."/>
            <person name="Noel J."/>
            <person name="Charron P."/>
            <person name="Farinelli L."/>
            <person name="Marton T."/>
            <person name="Kruger M."/>
            <person name="Pelin A."/>
            <person name="Brachmann A."/>
            <person name="Corradi N."/>
        </authorList>
    </citation>
    <scope>NUCLEOTIDE SEQUENCE [LARGE SCALE GENOMIC DNA]</scope>
    <source>
        <strain evidence="1 2">A4</strain>
    </source>
</reference>
<dbReference type="EMBL" id="LLXI01005788">
    <property type="protein sequence ID" value="PKY61733.1"/>
    <property type="molecule type" value="Genomic_DNA"/>
</dbReference>
<evidence type="ECO:0000313" key="2">
    <source>
        <dbReference type="Proteomes" id="UP000234323"/>
    </source>
</evidence>